<comment type="caution">
    <text evidence="11">The sequence shown here is derived from an EMBL/GenBank/DDBJ whole genome shotgun (WGS) entry which is preliminary data.</text>
</comment>
<dbReference type="PROSITE" id="PS00411">
    <property type="entry name" value="KINESIN_MOTOR_1"/>
    <property type="match status" value="1"/>
</dbReference>
<comment type="subcellular location">
    <subcellularLocation>
        <location evidence="1">Cytoplasm</location>
    </subcellularLocation>
</comment>
<evidence type="ECO:0000256" key="6">
    <source>
        <dbReference type="PROSITE-ProRule" id="PRU00283"/>
    </source>
</evidence>
<evidence type="ECO:0000256" key="7">
    <source>
        <dbReference type="RuleBase" id="RU000394"/>
    </source>
</evidence>
<proteinExistence type="inferred from homology"/>
<dbReference type="VEuPathDB" id="TriTrypDB:Tc_MARK_5210"/>
<dbReference type="GO" id="GO:0007018">
    <property type="term" value="P:microtubule-based movement"/>
    <property type="evidence" value="ECO:0007669"/>
    <property type="project" value="InterPro"/>
</dbReference>
<keyword evidence="3 6" id="KW-0547">Nucleotide-binding</keyword>
<organism evidence="11 12">
    <name type="scientific">Trypanosoma cruzi</name>
    <dbReference type="NCBI Taxonomy" id="5693"/>
    <lineage>
        <taxon>Eukaryota</taxon>
        <taxon>Discoba</taxon>
        <taxon>Euglenozoa</taxon>
        <taxon>Kinetoplastea</taxon>
        <taxon>Metakinetoplastina</taxon>
        <taxon>Trypanosomatida</taxon>
        <taxon>Trypanosomatidae</taxon>
        <taxon>Trypanosoma</taxon>
        <taxon>Schizotrypanum</taxon>
    </lineage>
</organism>
<evidence type="ECO:0000313" key="11">
    <source>
        <dbReference type="EMBL" id="PWU94300.1"/>
    </source>
</evidence>
<dbReference type="VEuPathDB" id="TriTrypDB:TcYC6_0036010"/>
<feature type="binding site" evidence="6">
    <location>
        <begin position="77"/>
        <end position="84"/>
    </location>
    <ligand>
        <name>ATP</name>
        <dbReference type="ChEBI" id="CHEBI:30616"/>
    </ligand>
</feature>
<dbReference type="VEuPathDB" id="TriTrypDB:TcG_05645"/>
<evidence type="ECO:0000313" key="12">
    <source>
        <dbReference type="Proteomes" id="UP000246121"/>
    </source>
</evidence>
<feature type="region of interest" description="Disordered" evidence="9">
    <location>
        <begin position="697"/>
        <end position="732"/>
    </location>
</feature>
<sequence>MENIRVVVRVRPFLPNEGSSCCLTVRGHQVVIGDERQFAFDEVFDMDTMSHTVNDAVAMPLVSAFVNGYTVSTIAYGQTGAGKTFTMSSLSSDAVRRMSAALKANVTAEGGEKPKFRVSAVELYNENICDLIASTISSSSSIAMASVASLSLREDPRCGVYIQGLSEVAVESEEELLAWVENSSANRRTASTMLNATSSRSHALLTITLTYNGVVSRFGLVDLAGSERFKKTYGRQRRTGSLEEFGNESNCMSANDKAKGSEVASRIREGISINTGLLALGNVIVALCERKAYVPYRTSKLTRLLQPMLSGNSKTTIIACVSPDVSSFEETLNTLKYADRAKAIRTTPFQVASGFSSLEEAERTILSLRQQLEMAQQQLREEQPPIMYSFPVVDETQLGELQDLLARERNLTRRLQEDLFNAEYAAMMEVEKRKQIEKRLLTLEAQQRCRLSQSIETDNTQLLDANLGEDGAGHTSYLAQNPAEHDEPQVPKAEEAVDAERLSMSHEIMSVSRNNIDESKLENLSREIQSKERLIHQLTNQNEDAVRELEYAKRRQQEMQEVKRHLEEELARAEAKLEATEMQRQGKEEERQKLQTHYKLRLRKAEEEAAEYRRKVQEATTVISGREANAEVMKQLQSQVVEMSDELNRQRHALREGQQRLHKVSASHSQEVNQLQKKLRDSEAQVARLQVQLQRKEREMARVKKGGAGVANRRQQTPTKTTTQQAHASNTPSVCLSEDLQKEIDVELISLINLEKELDELTADRDELRDSVREAQERAGGMTKWKDAMKGFMMRLQQLERNLHSEALNEEIRLEYNREKASIEEKLRQLEILEPVLAQASKQLEEMDNNIDSLQEARKYHLRRVRQMQNGTLTPVNPTVRASELLRRGVANHTEVV</sequence>
<accession>A0A2V2VD29</accession>
<feature type="coiled-coil region" evidence="8">
    <location>
        <begin position="737"/>
        <end position="864"/>
    </location>
</feature>
<dbReference type="VEuPathDB" id="TriTrypDB:TcCL_NonESM07962"/>
<feature type="compositionally biased region" description="Low complexity" evidence="9">
    <location>
        <begin position="715"/>
        <end position="725"/>
    </location>
</feature>
<evidence type="ECO:0000259" key="10">
    <source>
        <dbReference type="PROSITE" id="PS50067"/>
    </source>
</evidence>
<name>A0A2V2VD29_TRYCR</name>
<dbReference type="GO" id="GO:0007052">
    <property type="term" value="P:mitotic spindle organization"/>
    <property type="evidence" value="ECO:0007669"/>
    <property type="project" value="TreeGrafter"/>
</dbReference>
<dbReference type="GO" id="GO:0005874">
    <property type="term" value="C:microtubule"/>
    <property type="evidence" value="ECO:0007669"/>
    <property type="project" value="UniProtKB-KW"/>
</dbReference>
<keyword evidence="2" id="KW-0963">Cytoplasm</keyword>
<keyword evidence="6 7" id="KW-0505">Motor protein</keyword>
<dbReference type="Proteomes" id="UP000246121">
    <property type="component" value="Unassembled WGS sequence"/>
</dbReference>
<dbReference type="GO" id="GO:0003777">
    <property type="term" value="F:microtubule motor activity"/>
    <property type="evidence" value="ECO:0007669"/>
    <property type="project" value="InterPro"/>
</dbReference>
<gene>
    <name evidence="11" type="ORF">C4B63_27g173</name>
</gene>
<dbReference type="GO" id="GO:0051231">
    <property type="term" value="P:spindle elongation"/>
    <property type="evidence" value="ECO:0007669"/>
    <property type="project" value="TreeGrafter"/>
</dbReference>
<dbReference type="InterPro" id="IPR027640">
    <property type="entry name" value="Kinesin-like_fam"/>
</dbReference>
<dbReference type="GO" id="GO:0005875">
    <property type="term" value="C:microtubule associated complex"/>
    <property type="evidence" value="ECO:0007669"/>
    <property type="project" value="TreeGrafter"/>
</dbReference>
<dbReference type="VEuPathDB" id="TriTrypDB:TCDM_03743"/>
<feature type="domain" description="Kinesin motor" evidence="10">
    <location>
        <begin position="3"/>
        <end position="344"/>
    </location>
</feature>
<dbReference type="EMBL" id="PRFA01000027">
    <property type="protein sequence ID" value="PWU94300.1"/>
    <property type="molecule type" value="Genomic_DNA"/>
</dbReference>
<dbReference type="SMART" id="SM00129">
    <property type="entry name" value="KISc"/>
    <property type="match status" value="1"/>
</dbReference>
<evidence type="ECO:0000256" key="2">
    <source>
        <dbReference type="ARBA" id="ARBA00022490"/>
    </source>
</evidence>
<dbReference type="VEuPathDB" id="TriTrypDB:ECC02_006066"/>
<evidence type="ECO:0000256" key="5">
    <source>
        <dbReference type="ARBA" id="ARBA00023054"/>
    </source>
</evidence>
<dbReference type="GO" id="GO:0008017">
    <property type="term" value="F:microtubule binding"/>
    <property type="evidence" value="ECO:0007669"/>
    <property type="project" value="InterPro"/>
</dbReference>
<dbReference type="InterPro" id="IPR027417">
    <property type="entry name" value="P-loop_NTPase"/>
</dbReference>
<dbReference type="SUPFAM" id="SSF52540">
    <property type="entry name" value="P-loop containing nucleoside triphosphate hydrolases"/>
    <property type="match status" value="1"/>
</dbReference>
<dbReference type="PRINTS" id="PR00380">
    <property type="entry name" value="KINESINHEAVY"/>
</dbReference>
<keyword evidence="7" id="KW-0493">Microtubule</keyword>
<dbReference type="PANTHER" id="PTHR47969:SF15">
    <property type="entry name" value="CHROMOSOME-ASSOCIATED KINESIN KIF4A-RELATED"/>
    <property type="match status" value="1"/>
</dbReference>
<dbReference type="VEuPathDB" id="TriTrypDB:TCDM_03744"/>
<keyword evidence="5 8" id="KW-0175">Coiled coil</keyword>
<evidence type="ECO:0000256" key="3">
    <source>
        <dbReference type="ARBA" id="ARBA00022741"/>
    </source>
</evidence>
<comment type="similarity">
    <text evidence="6 7">Belongs to the TRAFAC class myosin-kinesin ATPase superfamily. Kinesin family.</text>
</comment>
<reference evidence="11 12" key="1">
    <citation type="journal article" date="2018" name="Microb. Genom.">
        <title>Expanding an expanded genome: long-read sequencing of Trypanosoma cruzi.</title>
        <authorList>
            <person name="Berna L."/>
            <person name="Rodriguez M."/>
            <person name="Chiribao M.L."/>
            <person name="Parodi-Talice A."/>
            <person name="Pita S."/>
            <person name="Rijo G."/>
            <person name="Alvarez-Valin F."/>
            <person name="Robello C."/>
        </authorList>
    </citation>
    <scope>NUCLEOTIDE SEQUENCE [LARGE SCALE GENOMIC DNA]</scope>
    <source>
        <strain evidence="11 12">Dm28c</strain>
    </source>
</reference>
<dbReference type="PROSITE" id="PS50067">
    <property type="entry name" value="KINESIN_MOTOR_2"/>
    <property type="match status" value="1"/>
</dbReference>
<dbReference type="VEuPathDB" id="TriTrypDB:TcCLB.511127.60"/>
<dbReference type="Pfam" id="PF25764">
    <property type="entry name" value="KIF21A_4th"/>
    <property type="match status" value="1"/>
</dbReference>
<dbReference type="Pfam" id="PF00225">
    <property type="entry name" value="Kinesin"/>
    <property type="match status" value="2"/>
</dbReference>
<dbReference type="VEuPathDB" id="TriTrypDB:TCSYLVIO_006472"/>
<dbReference type="PANTHER" id="PTHR47969">
    <property type="entry name" value="CHROMOSOME-ASSOCIATED KINESIN KIF4A-RELATED"/>
    <property type="match status" value="1"/>
</dbReference>
<dbReference type="GO" id="GO:0005524">
    <property type="term" value="F:ATP binding"/>
    <property type="evidence" value="ECO:0007669"/>
    <property type="project" value="UniProtKB-UniRule"/>
</dbReference>
<dbReference type="VEuPathDB" id="TriTrypDB:TcCLB.509023.50"/>
<dbReference type="GO" id="GO:0005737">
    <property type="term" value="C:cytoplasm"/>
    <property type="evidence" value="ECO:0007669"/>
    <property type="project" value="UniProtKB-SubCell"/>
</dbReference>
<dbReference type="VEuPathDB" id="TriTrypDB:TcBrA4_0109350"/>
<dbReference type="AlphaFoldDB" id="A0A2V2VD29"/>
<evidence type="ECO:0000256" key="4">
    <source>
        <dbReference type="ARBA" id="ARBA00022840"/>
    </source>
</evidence>
<keyword evidence="4 6" id="KW-0067">ATP-binding</keyword>
<dbReference type="VEuPathDB" id="TriTrypDB:C4B63_27g173"/>
<evidence type="ECO:0000256" key="9">
    <source>
        <dbReference type="SAM" id="MobiDB-lite"/>
    </source>
</evidence>
<dbReference type="InterPro" id="IPR019821">
    <property type="entry name" value="Kinesin_motor_CS"/>
</dbReference>
<dbReference type="InterPro" id="IPR001752">
    <property type="entry name" value="Kinesin_motor_dom"/>
</dbReference>
<dbReference type="VEuPathDB" id="TriTrypDB:BCY84_01312"/>
<feature type="coiled-coil region" evidence="8">
    <location>
        <begin position="358"/>
        <end position="418"/>
    </location>
</feature>
<dbReference type="InterPro" id="IPR036961">
    <property type="entry name" value="Kinesin_motor_dom_sf"/>
</dbReference>
<evidence type="ECO:0000256" key="1">
    <source>
        <dbReference type="ARBA" id="ARBA00004496"/>
    </source>
</evidence>
<dbReference type="Gene3D" id="3.40.850.10">
    <property type="entry name" value="Kinesin motor domain"/>
    <property type="match status" value="1"/>
</dbReference>
<protein>
    <recommendedName>
        <fullName evidence="7">Kinesin-like protein</fullName>
    </recommendedName>
</protein>
<evidence type="ECO:0000256" key="8">
    <source>
        <dbReference type="SAM" id="Coils"/>
    </source>
</evidence>
<dbReference type="VEuPathDB" id="TriTrypDB:C3747_74g69"/>